<dbReference type="PANTHER" id="PTHR30572:SF4">
    <property type="entry name" value="ABC TRANSPORTER PERMEASE YTRF"/>
    <property type="match status" value="1"/>
</dbReference>
<sequence>SEETMQLGESLRLSFSSIRANKMRSTLTMLGVIIGVAAVISMLSIGRGAKEAVESQITAMGTDLLFVRPGSISEGGVSMGGGTAVTLTYEDAMALADPANVPSAVAVAPEAMTGGQVVYMGNNVQTRVVGVTPDYEPVRNVEVATGQFISSQNLTGRARVGVLGAETAANLFGEDEPLGKVIRIMGQPFTVIGVLEEKGGMGFGSQDDMILVPLTTLQQRLAGATRYRGARGVGTITVKVAGEEMLDQATSEIQEVLRDRHNVLYDDDFTIQSQQEILDAATQMTDILTIFLGGVAAISLLVGGIGIMNIMLVSVTERTREIGIRKA</sequence>
<dbReference type="AlphaFoldDB" id="X0SKB7"/>
<keyword evidence="1" id="KW-0812">Transmembrane</keyword>
<feature type="domain" description="MacB-like periplasmic core" evidence="2">
    <location>
        <begin position="25"/>
        <end position="255"/>
    </location>
</feature>
<dbReference type="EMBL" id="BARS01009920">
    <property type="protein sequence ID" value="GAF81444.1"/>
    <property type="molecule type" value="Genomic_DNA"/>
</dbReference>
<dbReference type="GO" id="GO:0005886">
    <property type="term" value="C:plasma membrane"/>
    <property type="evidence" value="ECO:0007669"/>
    <property type="project" value="TreeGrafter"/>
</dbReference>
<protein>
    <recommendedName>
        <fullName evidence="2">MacB-like periplasmic core domain-containing protein</fullName>
    </recommendedName>
</protein>
<feature type="transmembrane region" description="Helical" evidence="1">
    <location>
        <begin position="27"/>
        <end position="46"/>
    </location>
</feature>
<reference evidence="3" key="1">
    <citation type="journal article" date="2014" name="Front. Microbiol.">
        <title>High frequency of phylogenetically diverse reductive dehalogenase-homologous genes in deep subseafloor sedimentary metagenomes.</title>
        <authorList>
            <person name="Kawai M."/>
            <person name="Futagami T."/>
            <person name="Toyoda A."/>
            <person name="Takaki Y."/>
            <person name="Nishi S."/>
            <person name="Hori S."/>
            <person name="Arai W."/>
            <person name="Tsubouchi T."/>
            <person name="Morono Y."/>
            <person name="Uchiyama I."/>
            <person name="Ito T."/>
            <person name="Fujiyama A."/>
            <person name="Inagaki F."/>
            <person name="Takami H."/>
        </authorList>
    </citation>
    <scope>NUCLEOTIDE SEQUENCE</scope>
    <source>
        <strain evidence="3">Expedition CK06-06</strain>
    </source>
</reference>
<accession>X0SKB7</accession>
<comment type="caution">
    <text evidence="3">The sequence shown here is derived from an EMBL/GenBank/DDBJ whole genome shotgun (WGS) entry which is preliminary data.</text>
</comment>
<dbReference type="Pfam" id="PF12704">
    <property type="entry name" value="MacB_PCD"/>
    <property type="match status" value="1"/>
</dbReference>
<keyword evidence="1" id="KW-1133">Transmembrane helix</keyword>
<feature type="transmembrane region" description="Helical" evidence="1">
    <location>
        <begin position="287"/>
        <end position="315"/>
    </location>
</feature>
<evidence type="ECO:0000313" key="3">
    <source>
        <dbReference type="EMBL" id="GAF81444.1"/>
    </source>
</evidence>
<evidence type="ECO:0000259" key="2">
    <source>
        <dbReference type="Pfam" id="PF12704"/>
    </source>
</evidence>
<gene>
    <name evidence="3" type="ORF">S01H1_18540</name>
</gene>
<keyword evidence="1" id="KW-0472">Membrane</keyword>
<organism evidence="3">
    <name type="scientific">marine sediment metagenome</name>
    <dbReference type="NCBI Taxonomy" id="412755"/>
    <lineage>
        <taxon>unclassified sequences</taxon>
        <taxon>metagenomes</taxon>
        <taxon>ecological metagenomes</taxon>
    </lineage>
</organism>
<feature type="non-terminal residue" evidence="3">
    <location>
        <position position="1"/>
    </location>
</feature>
<dbReference type="GO" id="GO:0022857">
    <property type="term" value="F:transmembrane transporter activity"/>
    <property type="evidence" value="ECO:0007669"/>
    <property type="project" value="TreeGrafter"/>
</dbReference>
<feature type="non-terminal residue" evidence="3">
    <location>
        <position position="327"/>
    </location>
</feature>
<proteinExistence type="predicted"/>
<dbReference type="InterPro" id="IPR025857">
    <property type="entry name" value="MacB_PCD"/>
</dbReference>
<dbReference type="PANTHER" id="PTHR30572">
    <property type="entry name" value="MEMBRANE COMPONENT OF TRANSPORTER-RELATED"/>
    <property type="match status" value="1"/>
</dbReference>
<dbReference type="InterPro" id="IPR050250">
    <property type="entry name" value="Macrolide_Exporter_MacB"/>
</dbReference>
<name>X0SKB7_9ZZZZ</name>
<evidence type="ECO:0000256" key="1">
    <source>
        <dbReference type="SAM" id="Phobius"/>
    </source>
</evidence>